<dbReference type="KEGG" id="fgg:FSB75_20565"/>
<reference evidence="1 2" key="1">
    <citation type="journal article" date="2015" name="Int. J. Syst. Evol. Microbiol.">
        <title>Flavisolibacter ginsenosidimutans sp. nov., with ginsenoside-converting activity isolated from soil used for cultivating ginseng.</title>
        <authorList>
            <person name="Zhao Y."/>
            <person name="Liu Q."/>
            <person name="Kang M.S."/>
            <person name="Jin F."/>
            <person name="Yu H."/>
            <person name="Im W.T."/>
        </authorList>
    </citation>
    <scope>NUCLEOTIDE SEQUENCE [LARGE SCALE GENOMIC DNA]</scope>
    <source>
        <strain evidence="1 2">Gsoil 636</strain>
    </source>
</reference>
<evidence type="ECO:0000313" key="1">
    <source>
        <dbReference type="EMBL" id="QEC58194.1"/>
    </source>
</evidence>
<evidence type="ECO:0000313" key="2">
    <source>
        <dbReference type="Proteomes" id="UP000321204"/>
    </source>
</evidence>
<sequence>MNSKHESFVILYALPNGNTAEQTMGKKISAGDDWHFDIQHIKAQTAFLRRQLPKKNIVVAYLENTDKSWPQWKTKHANYVGEVQHIVNTIFNLFRGRKALYLNGHSGGGRFIFSYLDGVDVIPSFVKNISFLDSNYGYDSTYLPKLQNWLQQNKEAKLNVFAYNDSMALLNGKRFVSDTSGTWYRSGLLLRHLTQIFPFEKRRDDSLIIYQSLNKQVRFFLKTNPEKKIYHTQQVDLNGFIHSILAGTKQDEKRYKYFGERAYSSFIE</sequence>
<name>A0A5B8UNH3_9BACT</name>
<keyword evidence="2" id="KW-1185">Reference proteome</keyword>
<accession>A0A5B8UNH3</accession>
<dbReference type="EMBL" id="CP042433">
    <property type="protein sequence ID" value="QEC58194.1"/>
    <property type="molecule type" value="Genomic_DNA"/>
</dbReference>
<gene>
    <name evidence="1" type="ORF">FSB75_20565</name>
</gene>
<protein>
    <recommendedName>
        <fullName evidence="3">Alpha/beta hydrolase</fullName>
    </recommendedName>
</protein>
<dbReference type="AlphaFoldDB" id="A0A5B8UNH3"/>
<evidence type="ECO:0008006" key="3">
    <source>
        <dbReference type="Google" id="ProtNLM"/>
    </source>
</evidence>
<proteinExistence type="predicted"/>
<dbReference type="Proteomes" id="UP000321204">
    <property type="component" value="Chromosome"/>
</dbReference>
<dbReference type="RefSeq" id="WP_146791300.1">
    <property type="nucleotide sequence ID" value="NZ_BAABIO010000003.1"/>
</dbReference>
<dbReference type="OrthoDB" id="1034416at2"/>
<organism evidence="1 2">
    <name type="scientific">Flavisolibacter ginsenosidimutans</name>
    <dbReference type="NCBI Taxonomy" id="661481"/>
    <lineage>
        <taxon>Bacteria</taxon>
        <taxon>Pseudomonadati</taxon>
        <taxon>Bacteroidota</taxon>
        <taxon>Chitinophagia</taxon>
        <taxon>Chitinophagales</taxon>
        <taxon>Chitinophagaceae</taxon>
        <taxon>Flavisolibacter</taxon>
    </lineage>
</organism>